<accession>G0WHR9</accession>
<keyword evidence="2" id="KW-0812">Transmembrane</keyword>
<reference evidence="4 5" key="1">
    <citation type="journal article" date="2011" name="Proc. Natl. Acad. Sci. U.S.A.">
        <title>Evolutionary erosion of yeast sex chromosomes by mating-type switching accidents.</title>
        <authorList>
            <person name="Gordon J.L."/>
            <person name="Armisen D."/>
            <person name="Proux-Wera E."/>
            <person name="Oheigeartaigh S.S."/>
            <person name="Byrne K.P."/>
            <person name="Wolfe K.H."/>
        </authorList>
    </citation>
    <scope>NUCLEOTIDE SEQUENCE [LARGE SCALE GENOMIC DNA]</scope>
    <source>
        <strain evidence="5">ATCC 10597 / BCRC 20456 / CBS 421 / NBRC 0211 / NRRL Y-12639</strain>
    </source>
</reference>
<sequence length="586" mass="66534">MVFLNSKDIDMPKQQTIMSEFLSATSQPASLNDIPSIPQPQPPPMDTEPVSLAFLISLSVTFAILMILLMLMAAYVTFCGSDEAEYDEESLRGGLHRPRRFDILFNKRHNGILLDSNFTSPGEFDDAFENQERVRTELSKMSQYEIELYKRSIEFQKHSEPHVDEFGTFMSANDLRFIKDRGIQSYYMLPSINDNVDEMGNFLPSFIIQDKLDMIFTKYNKSSSSVMNFPLPYNKKEAVYFEVKVFKHARNSNSIFSIGLITIPYPYFRQPGMAKYSIAYESTGKLRINNPFLASTLLPKLQEGDVVGFGYRYKSGTIFITHNGKKMMDVTQNVDIDLFVSIGAINASYTRSYTKDGLVEDSDNVELREALSEGRELELPHSLQRVRDPHDESDQIDSEEVELHVNLGQVGFVFIEANVKKYAFGSVYGDIGVPPAYNGEEAKADTILQKGAALPPMYPTTSNDFFTPVHPREESGHPIVESSEGMRENNNNRLRIPGIETYERISSRYDQENNLYENSTISEHDDRAIPVVTSTDQLVERSIDADNLPNDISSNSNGNEVPTGHTDHKKNRNKKLKKKKRKGSRR</sequence>
<feature type="domain" description="B30.2/SPRY" evidence="3">
    <location>
        <begin position="174"/>
        <end position="361"/>
    </location>
</feature>
<protein>
    <recommendedName>
        <fullName evidence="3">B30.2/SPRY domain-containing protein</fullName>
    </recommendedName>
</protein>
<dbReference type="Pfam" id="PF00622">
    <property type="entry name" value="SPRY"/>
    <property type="match status" value="1"/>
</dbReference>
<keyword evidence="2" id="KW-1133">Transmembrane helix</keyword>
<feature type="compositionally biased region" description="Polar residues" evidence="1">
    <location>
        <begin position="550"/>
        <end position="560"/>
    </location>
</feature>
<evidence type="ECO:0000313" key="4">
    <source>
        <dbReference type="EMBL" id="CCD27330.1"/>
    </source>
</evidence>
<dbReference type="EMBL" id="HE580277">
    <property type="protein sequence ID" value="CCD27330.1"/>
    <property type="molecule type" value="Genomic_DNA"/>
</dbReference>
<evidence type="ECO:0000259" key="3">
    <source>
        <dbReference type="PROSITE" id="PS50188"/>
    </source>
</evidence>
<feature type="compositionally biased region" description="Basic residues" evidence="1">
    <location>
        <begin position="567"/>
        <end position="586"/>
    </location>
</feature>
<keyword evidence="5" id="KW-1185">Reference proteome</keyword>
<gene>
    <name evidence="4" type="primary">NDAI0K01390</name>
    <name evidence="4" type="ordered locus">NDAI_0K01390</name>
</gene>
<keyword evidence="2" id="KW-0472">Membrane</keyword>
<dbReference type="KEGG" id="ndi:NDAI_0K01390"/>
<dbReference type="RefSeq" id="XP_003672573.1">
    <property type="nucleotide sequence ID" value="XM_003672525.1"/>
</dbReference>
<feature type="transmembrane region" description="Helical" evidence="2">
    <location>
        <begin position="52"/>
        <end position="76"/>
    </location>
</feature>
<dbReference type="OrthoDB" id="258495at2759"/>
<dbReference type="InterPro" id="IPR003877">
    <property type="entry name" value="SPRY_dom"/>
</dbReference>
<name>G0WHR9_NAUDC</name>
<organism evidence="4 5">
    <name type="scientific">Naumovozyma dairenensis (strain ATCC 10597 / BCRC 20456 / CBS 421 / NBRC 0211 / NRRL Y-12639)</name>
    <name type="common">Saccharomyces dairenensis</name>
    <dbReference type="NCBI Taxonomy" id="1071378"/>
    <lineage>
        <taxon>Eukaryota</taxon>
        <taxon>Fungi</taxon>
        <taxon>Dikarya</taxon>
        <taxon>Ascomycota</taxon>
        <taxon>Saccharomycotina</taxon>
        <taxon>Saccharomycetes</taxon>
        <taxon>Saccharomycetales</taxon>
        <taxon>Saccharomycetaceae</taxon>
        <taxon>Naumovozyma</taxon>
    </lineage>
</organism>
<dbReference type="eggNOG" id="KOG1477">
    <property type="taxonomic scope" value="Eukaryota"/>
</dbReference>
<dbReference type="GO" id="GO:0043328">
    <property type="term" value="P:protein transport to vacuole involved in ubiquitin-dependent protein catabolic process via the multivesicular body sorting pathway"/>
    <property type="evidence" value="ECO:0007669"/>
    <property type="project" value="EnsemblFungi"/>
</dbReference>
<dbReference type="AlphaFoldDB" id="G0WHR9"/>
<dbReference type="SUPFAM" id="SSF49899">
    <property type="entry name" value="Concanavalin A-like lectins/glucanases"/>
    <property type="match status" value="1"/>
</dbReference>
<dbReference type="STRING" id="1071378.G0WHR9"/>
<dbReference type="PROSITE" id="PS50188">
    <property type="entry name" value="B302_SPRY"/>
    <property type="match status" value="1"/>
</dbReference>
<dbReference type="Proteomes" id="UP000000689">
    <property type="component" value="Chromosome 11"/>
</dbReference>
<dbReference type="SMART" id="SM00449">
    <property type="entry name" value="SPRY"/>
    <property type="match status" value="1"/>
</dbReference>
<proteinExistence type="predicted"/>
<dbReference type="InterPro" id="IPR001870">
    <property type="entry name" value="B30.2/SPRY"/>
</dbReference>
<evidence type="ECO:0000256" key="1">
    <source>
        <dbReference type="SAM" id="MobiDB-lite"/>
    </source>
</evidence>
<dbReference type="HOGENOM" id="CLU_026177_0_0_1"/>
<dbReference type="InterPro" id="IPR013320">
    <property type="entry name" value="ConA-like_dom_sf"/>
</dbReference>
<dbReference type="GO" id="GO:1990756">
    <property type="term" value="F:ubiquitin-like ligase-substrate adaptor activity"/>
    <property type="evidence" value="ECO:0007669"/>
    <property type="project" value="EnsemblFungi"/>
</dbReference>
<evidence type="ECO:0000256" key="2">
    <source>
        <dbReference type="SAM" id="Phobius"/>
    </source>
</evidence>
<evidence type="ECO:0000313" key="5">
    <source>
        <dbReference type="Proteomes" id="UP000000689"/>
    </source>
</evidence>
<feature type="region of interest" description="Disordered" evidence="1">
    <location>
        <begin position="541"/>
        <end position="586"/>
    </location>
</feature>
<dbReference type="GeneID" id="11497697"/>
<dbReference type="InterPro" id="IPR043136">
    <property type="entry name" value="B30.2/SPRY_sf"/>
</dbReference>
<dbReference type="GO" id="GO:0000324">
    <property type="term" value="C:fungal-type vacuole"/>
    <property type="evidence" value="ECO:0007669"/>
    <property type="project" value="EnsemblFungi"/>
</dbReference>
<dbReference type="InterPro" id="IPR050618">
    <property type="entry name" value="Ubq-SigPath_Reg"/>
</dbReference>
<dbReference type="PANTHER" id="PTHR12864">
    <property type="entry name" value="RAN BINDING PROTEIN 9-RELATED"/>
    <property type="match status" value="1"/>
</dbReference>
<dbReference type="Gene3D" id="2.60.120.920">
    <property type="match status" value="1"/>
</dbReference>
<dbReference type="OMA" id="FIKDRGI"/>